<evidence type="ECO:0000259" key="2">
    <source>
        <dbReference type="Pfam" id="PF14311"/>
    </source>
</evidence>
<gene>
    <name evidence="3" type="ORF">BJ984_002925</name>
</gene>
<feature type="domain" description="Treble clef zinc finger" evidence="2">
    <location>
        <begin position="37"/>
        <end position="98"/>
    </location>
</feature>
<dbReference type="InterPro" id="IPR025487">
    <property type="entry name" value="DUF4379"/>
</dbReference>
<evidence type="ECO:0000256" key="1">
    <source>
        <dbReference type="SAM" id="MobiDB-lite"/>
    </source>
</evidence>
<feature type="compositionally biased region" description="Low complexity" evidence="1">
    <location>
        <begin position="115"/>
        <end position="126"/>
    </location>
</feature>
<comment type="caution">
    <text evidence="3">The sequence shown here is derived from an EMBL/GenBank/DDBJ whole genome shotgun (WGS) entry which is preliminary data.</text>
</comment>
<proteinExistence type="predicted"/>
<dbReference type="EMBL" id="JACCBM010000001">
    <property type="protein sequence ID" value="NYD71767.1"/>
    <property type="molecule type" value="Genomic_DNA"/>
</dbReference>
<reference evidence="3 4" key="1">
    <citation type="submission" date="2020-07" db="EMBL/GenBank/DDBJ databases">
        <title>Sequencing the genomes of 1000 actinobacteria strains.</title>
        <authorList>
            <person name="Klenk H.-P."/>
        </authorList>
    </citation>
    <scope>NUCLEOTIDE SEQUENCE [LARGE SCALE GENOMIC DNA]</scope>
    <source>
        <strain evidence="3 4">DSM 26474</strain>
    </source>
</reference>
<feature type="region of interest" description="Disordered" evidence="1">
    <location>
        <begin position="102"/>
        <end position="169"/>
    </location>
</feature>
<evidence type="ECO:0000313" key="4">
    <source>
        <dbReference type="Proteomes" id="UP000549913"/>
    </source>
</evidence>
<dbReference type="AlphaFoldDB" id="A0A852SSD4"/>
<name>A0A852SSD4_9MICO</name>
<keyword evidence="4" id="KW-1185">Reference proteome</keyword>
<organism evidence="3 4">
    <name type="scientific">Herbiconiux flava</name>
    <dbReference type="NCBI Taxonomy" id="881268"/>
    <lineage>
        <taxon>Bacteria</taxon>
        <taxon>Bacillati</taxon>
        <taxon>Actinomycetota</taxon>
        <taxon>Actinomycetes</taxon>
        <taxon>Micrococcales</taxon>
        <taxon>Microbacteriaceae</taxon>
        <taxon>Herbiconiux</taxon>
    </lineage>
</organism>
<dbReference type="Proteomes" id="UP000549913">
    <property type="component" value="Unassembled WGS sequence"/>
</dbReference>
<feature type="region of interest" description="Disordered" evidence="1">
    <location>
        <begin position="231"/>
        <end position="252"/>
    </location>
</feature>
<sequence length="411" mass="44134">MPESIDAWWSRRQRSKGSDVPYAVGTYRDDWARYPVLVRQYHPDLNRMITLTQVPPGADVYLTWQCESGHVFIATPAEQRSRPGGGQRRRSVWCPTCSDLAAPRRPPKPFPGPAVPLDGPAAAAPPARYPLSGVDPGPLPRAQHSGRRVTDTGGGATGAGGAATGAGGGARMALRDGRASGATAYRAAARSERAADPLPPAGPGVGAAARRARAGIVRLAVAPFVVPPLPESPAESVGPAHPPPPAMPGAEVRSEDVRTDPRHRAGDAFHSTRAPRTASAAEAELRSRLAERFDLDLSPERANAVAVTRPFFGRTEVWPDIVIPELRVAIEYDTVGRFGLEHVGPREDTDRRKDRMLRAVDWEVVRVRCGKLQPLGPHDIVASGVTARLVDSLVDALRTIRGDLFVNAYLR</sequence>
<accession>A0A852SSD4</accession>
<evidence type="ECO:0000313" key="3">
    <source>
        <dbReference type="EMBL" id="NYD71767.1"/>
    </source>
</evidence>
<dbReference type="Pfam" id="PF14311">
    <property type="entry name" value="DUF4379"/>
    <property type="match status" value="1"/>
</dbReference>
<protein>
    <recommendedName>
        <fullName evidence="2">Treble clef zinc finger domain-containing protein</fullName>
    </recommendedName>
</protein>
<feature type="compositionally biased region" description="Gly residues" evidence="1">
    <location>
        <begin position="152"/>
        <end position="169"/>
    </location>
</feature>
<dbReference type="RefSeq" id="WP_179548648.1">
    <property type="nucleotide sequence ID" value="NZ_BSEW01000002.1"/>
</dbReference>